<evidence type="ECO:0000313" key="1">
    <source>
        <dbReference type="EMBL" id="MBO8460156.1"/>
    </source>
</evidence>
<comment type="caution">
    <text evidence="1">The sequence shown here is derived from an EMBL/GenBank/DDBJ whole genome shotgun (WGS) entry which is preliminary data.</text>
</comment>
<reference evidence="1" key="1">
    <citation type="submission" date="2020-10" db="EMBL/GenBank/DDBJ databases">
        <authorList>
            <person name="Gilroy R."/>
        </authorList>
    </citation>
    <scope>NUCLEOTIDE SEQUENCE</scope>
    <source>
        <strain evidence="1">G3-3990</strain>
    </source>
</reference>
<reference evidence="1" key="2">
    <citation type="journal article" date="2021" name="PeerJ">
        <title>Extensive microbial diversity within the chicken gut microbiome revealed by metagenomics and culture.</title>
        <authorList>
            <person name="Gilroy R."/>
            <person name="Ravi A."/>
            <person name="Getino M."/>
            <person name="Pursley I."/>
            <person name="Horton D.L."/>
            <person name="Alikhan N.F."/>
            <person name="Baker D."/>
            <person name="Gharbi K."/>
            <person name="Hall N."/>
            <person name="Watson M."/>
            <person name="Adriaenssens E.M."/>
            <person name="Foster-Nyarko E."/>
            <person name="Jarju S."/>
            <person name="Secka A."/>
            <person name="Antonio M."/>
            <person name="Oren A."/>
            <person name="Chaudhuri R.R."/>
            <person name="La Ragione R."/>
            <person name="Hildebrand F."/>
            <person name="Pallen M.J."/>
        </authorList>
    </citation>
    <scope>NUCLEOTIDE SEQUENCE</scope>
    <source>
        <strain evidence="1">G3-3990</strain>
    </source>
</reference>
<dbReference type="AlphaFoldDB" id="A0A9D9N4G4"/>
<gene>
    <name evidence="1" type="ORF">IAA73_07490</name>
</gene>
<protein>
    <submittedName>
        <fullName evidence="1">Uncharacterized protein</fullName>
    </submittedName>
</protein>
<accession>A0A9D9N4G4</accession>
<dbReference type="EMBL" id="JADIMG010000072">
    <property type="protein sequence ID" value="MBO8460156.1"/>
    <property type="molecule type" value="Genomic_DNA"/>
</dbReference>
<organism evidence="1 2">
    <name type="scientific">Candidatus Gallipaludibacter merdavium</name>
    <dbReference type="NCBI Taxonomy" id="2840839"/>
    <lineage>
        <taxon>Bacteria</taxon>
        <taxon>Pseudomonadati</taxon>
        <taxon>Bacteroidota</taxon>
        <taxon>Bacteroidia</taxon>
        <taxon>Bacteroidales</taxon>
        <taxon>Candidatus Gallipaludibacter</taxon>
    </lineage>
</organism>
<dbReference type="Proteomes" id="UP000823641">
    <property type="component" value="Unassembled WGS sequence"/>
</dbReference>
<name>A0A9D9N4G4_9BACT</name>
<proteinExistence type="predicted"/>
<evidence type="ECO:0000313" key="2">
    <source>
        <dbReference type="Proteomes" id="UP000823641"/>
    </source>
</evidence>
<sequence>MNIEKVLDKLIEKRKKLIQTTHKYDNYVRLCRTKWSSNYKNDIDVYRKIGAIDLAIELINKHIVEIDIYQYAIQVLPITLYDVRNKYIEKAGSIYLNDRKECARFLIDNYLPICKKDILNCI</sequence>